<sequence length="409" mass="43078">MATVVLLLALIALSIHGTTGKRGAPDGLVAASPAAPGVFDVTTFGVKHKDKVTEDETNSLNGLALGRAWNAACQSNSPGGVARLVIPKGQYEVGPALFHGPCNSSVTVDIQGTLTPNPNGSIYPESYWLLFEDVAGVTITGTGTIDGQGQPYEYCKTRPDCSGNPNIKIFNSSNVLIEGPLNSINPTFAHIHISYSRNVTVRNMKMTAPENSLRTDGVQIALSEHITITNSTISTGTDCVNIVHGSKDVTITDVNCGPGSGISIGSYYTLMDIGTSISTSLDVEGVLVKRCNFIRTTNGLTIKTLLGAQGNKVSAVTFEDLVMDHDTSPQVPAKINDIHFKNIKGTSTTRDLVNFACSPVVPCEGVEIADVDLVFDEKAILGAALPVVPPATCLNVKPIFNGKHDGINC</sequence>
<comment type="similarity">
    <text evidence="2 8">Belongs to the glycosyl hydrolase 28 family.</text>
</comment>
<dbReference type="Pfam" id="PF00295">
    <property type="entry name" value="Glyco_hydro_28"/>
    <property type="match status" value="1"/>
</dbReference>
<dbReference type="InterPro" id="IPR006626">
    <property type="entry name" value="PbH1"/>
</dbReference>
<keyword evidence="7" id="KW-0961">Cell wall biogenesis/degradation</keyword>
<proteinExistence type="inferred from homology"/>
<dbReference type="GO" id="GO:0071555">
    <property type="term" value="P:cell wall organization"/>
    <property type="evidence" value="ECO:0007669"/>
    <property type="project" value="UniProtKB-KW"/>
</dbReference>
<evidence type="ECO:0000256" key="2">
    <source>
        <dbReference type="ARBA" id="ARBA00008834"/>
    </source>
</evidence>
<keyword evidence="5 8" id="KW-0378">Hydrolase</keyword>
<evidence type="ECO:0000256" key="6">
    <source>
        <dbReference type="ARBA" id="ARBA00023295"/>
    </source>
</evidence>
<evidence type="ECO:0000256" key="9">
    <source>
        <dbReference type="SAM" id="SignalP"/>
    </source>
</evidence>
<protein>
    <submittedName>
        <fullName evidence="10">Uncharacterized protein</fullName>
    </submittedName>
</protein>
<dbReference type="PANTHER" id="PTHR31375">
    <property type="match status" value="1"/>
</dbReference>
<dbReference type="AlphaFoldDB" id="A0A9Q1Q4Y2"/>
<evidence type="ECO:0000256" key="1">
    <source>
        <dbReference type="ARBA" id="ARBA00004191"/>
    </source>
</evidence>
<dbReference type="InterPro" id="IPR011050">
    <property type="entry name" value="Pectin_lyase_fold/virulence"/>
</dbReference>
<evidence type="ECO:0000256" key="7">
    <source>
        <dbReference type="ARBA" id="ARBA00023316"/>
    </source>
</evidence>
<keyword evidence="9" id="KW-0732">Signal</keyword>
<evidence type="ECO:0000256" key="3">
    <source>
        <dbReference type="ARBA" id="ARBA00022512"/>
    </source>
</evidence>
<dbReference type="Proteomes" id="UP001153076">
    <property type="component" value="Unassembled WGS sequence"/>
</dbReference>
<comment type="caution">
    <text evidence="10">The sequence shown here is derived from an EMBL/GenBank/DDBJ whole genome shotgun (WGS) entry which is preliminary data.</text>
</comment>
<dbReference type="SMART" id="SM00710">
    <property type="entry name" value="PbH1"/>
    <property type="match status" value="4"/>
</dbReference>
<feature type="chain" id="PRO_5040321794" evidence="9">
    <location>
        <begin position="21"/>
        <end position="409"/>
    </location>
</feature>
<keyword evidence="11" id="KW-1185">Reference proteome</keyword>
<comment type="subcellular location">
    <subcellularLocation>
        <location evidence="1">Secreted</location>
        <location evidence="1">Cell wall</location>
    </subcellularLocation>
</comment>
<dbReference type="EMBL" id="JAKOGI010000906">
    <property type="protein sequence ID" value="KAJ8429328.1"/>
    <property type="molecule type" value="Genomic_DNA"/>
</dbReference>
<dbReference type="GO" id="GO:0005975">
    <property type="term" value="P:carbohydrate metabolic process"/>
    <property type="evidence" value="ECO:0007669"/>
    <property type="project" value="InterPro"/>
</dbReference>
<gene>
    <name evidence="10" type="ORF">Cgig2_026558</name>
</gene>
<evidence type="ECO:0000313" key="10">
    <source>
        <dbReference type="EMBL" id="KAJ8429328.1"/>
    </source>
</evidence>
<evidence type="ECO:0000256" key="4">
    <source>
        <dbReference type="ARBA" id="ARBA00022525"/>
    </source>
</evidence>
<keyword evidence="3" id="KW-0134">Cell wall</keyword>
<keyword evidence="6 8" id="KW-0326">Glycosidase</keyword>
<dbReference type="Gene3D" id="2.160.20.10">
    <property type="entry name" value="Single-stranded right-handed beta-helix, Pectin lyase-like"/>
    <property type="match status" value="1"/>
</dbReference>
<feature type="signal peptide" evidence="9">
    <location>
        <begin position="1"/>
        <end position="20"/>
    </location>
</feature>
<name>A0A9Q1Q4Y2_9CARY</name>
<organism evidence="10 11">
    <name type="scientific">Carnegiea gigantea</name>
    <dbReference type="NCBI Taxonomy" id="171969"/>
    <lineage>
        <taxon>Eukaryota</taxon>
        <taxon>Viridiplantae</taxon>
        <taxon>Streptophyta</taxon>
        <taxon>Embryophyta</taxon>
        <taxon>Tracheophyta</taxon>
        <taxon>Spermatophyta</taxon>
        <taxon>Magnoliopsida</taxon>
        <taxon>eudicotyledons</taxon>
        <taxon>Gunneridae</taxon>
        <taxon>Pentapetalae</taxon>
        <taxon>Caryophyllales</taxon>
        <taxon>Cactineae</taxon>
        <taxon>Cactaceae</taxon>
        <taxon>Cactoideae</taxon>
        <taxon>Echinocereeae</taxon>
        <taxon>Carnegiea</taxon>
    </lineage>
</organism>
<dbReference type="GO" id="GO:0004650">
    <property type="term" value="F:polygalacturonase activity"/>
    <property type="evidence" value="ECO:0007669"/>
    <property type="project" value="InterPro"/>
</dbReference>
<accession>A0A9Q1Q4Y2</accession>
<dbReference type="InterPro" id="IPR000743">
    <property type="entry name" value="Glyco_hydro_28"/>
</dbReference>
<evidence type="ECO:0000256" key="5">
    <source>
        <dbReference type="ARBA" id="ARBA00022801"/>
    </source>
</evidence>
<reference evidence="10" key="1">
    <citation type="submission" date="2022-04" db="EMBL/GenBank/DDBJ databases">
        <title>Carnegiea gigantea Genome sequencing and assembly v2.</title>
        <authorList>
            <person name="Copetti D."/>
            <person name="Sanderson M.J."/>
            <person name="Burquez A."/>
            <person name="Wojciechowski M.F."/>
        </authorList>
    </citation>
    <scope>NUCLEOTIDE SEQUENCE</scope>
    <source>
        <strain evidence="10">SGP5-SGP5p</strain>
        <tissue evidence="10">Aerial part</tissue>
    </source>
</reference>
<dbReference type="OrthoDB" id="187139at2759"/>
<dbReference type="InterPro" id="IPR012334">
    <property type="entry name" value="Pectin_lyas_fold"/>
</dbReference>
<evidence type="ECO:0000256" key="8">
    <source>
        <dbReference type="RuleBase" id="RU361169"/>
    </source>
</evidence>
<evidence type="ECO:0000313" key="11">
    <source>
        <dbReference type="Proteomes" id="UP001153076"/>
    </source>
</evidence>
<dbReference type="SUPFAM" id="SSF51126">
    <property type="entry name" value="Pectin lyase-like"/>
    <property type="match status" value="1"/>
</dbReference>
<keyword evidence="4" id="KW-0964">Secreted</keyword>